<sequence length="68" mass="8029">MNFWSENGEKKIFAGGKDHYEEAAALAGKCIYFKEDDEDEQMAPEKISCYNCRYRRWTADSFQCMKKD</sequence>
<organism evidence="1 2">
    <name type="scientific">Alkalibacter rhizosphaerae</name>
    <dbReference type="NCBI Taxonomy" id="2815577"/>
    <lineage>
        <taxon>Bacteria</taxon>
        <taxon>Bacillati</taxon>
        <taxon>Bacillota</taxon>
        <taxon>Clostridia</taxon>
        <taxon>Eubacteriales</taxon>
        <taxon>Eubacteriaceae</taxon>
        <taxon>Alkalibacter</taxon>
    </lineage>
</organism>
<keyword evidence="2" id="KW-1185">Reference proteome</keyword>
<accession>A0A974XFL3</accession>
<dbReference type="EMBL" id="CP071444">
    <property type="protein sequence ID" value="QSX07830.1"/>
    <property type="molecule type" value="Genomic_DNA"/>
</dbReference>
<dbReference type="Proteomes" id="UP000663499">
    <property type="component" value="Chromosome"/>
</dbReference>
<evidence type="ECO:0000313" key="2">
    <source>
        <dbReference type="Proteomes" id="UP000663499"/>
    </source>
</evidence>
<dbReference type="KEGG" id="alka:J0B03_08405"/>
<dbReference type="AlphaFoldDB" id="A0A974XFL3"/>
<proteinExistence type="predicted"/>
<reference evidence="1" key="1">
    <citation type="submission" date="2021-03" db="EMBL/GenBank/DDBJ databases">
        <title>Alkalibacter marinus sp. nov., isolated from tidal flat sediment.</title>
        <authorList>
            <person name="Namirimu T."/>
            <person name="Yang J.-A."/>
            <person name="Yang S.-H."/>
            <person name="Kim Y.-J."/>
            <person name="Kwon K.K."/>
        </authorList>
    </citation>
    <scope>NUCLEOTIDE SEQUENCE</scope>
    <source>
        <strain evidence="1">ES005</strain>
    </source>
</reference>
<name>A0A974XFL3_9FIRM</name>
<protein>
    <submittedName>
        <fullName evidence="1">Uncharacterized protein</fullName>
    </submittedName>
</protein>
<dbReference type="RefSeq" id="WP_207299172.1">
    <property type="nucleotide sequence ID" value="NZ_CP071444.1"/>
</dbReference>
<gene>
    <name evidence="1" type="ORF">J0B03_08405</name>
</gene>
<evidence type="ECO:0000313" key="1">
    <source>
        <dbReference type="EMBL" id="QSX07830.1"/>
    </source>
</evidence>